<dbReference type="Pfam" id="PF02734">
    <property type="entry name" value="Dak2"/>
    <property type="match status" value="1"/>
</dbReference>
<comment type="caution">
    <text evidence="7">The sequence shown here is derived from an EMBL/GenBank/DDBJ whole genome shotgun (WGS) entry which is preliminary data.</text>
</comment>
<evidence type="ECO:0000256" key="4">
    <source>
        <dbReference type="ARBA" id="ARBA00022840"/>
    </source>
</evidence>
<dbReference type="InterPro" id="IPR050861">
    <property type="entry name" value="Dihydroxyacetone_Kinase"/>
</dbReference>
<dbReference type="Gene3D" id="3.40.50.10440">
    <property type="entry name" value="Dihydroxyacetone kinase, domain 1"/>
    <property type="match status" value="1"/>
</dbReference>
<dbReference type="InterPro" id="IPR004007">
    <property type="entry name" value="DhaL_dom"/>
</dbReference>
<organism evidence="7 8">
    <name type="scientific">Luteococcus sanguinis</name>
    <dbReference type="NCBI Taxonomy" id="174038"/>
    <lineage>
        <taxon>Bacteria</taxon>
        <taxon>Bacillati</taxon>
        <taxon>Actinomycetota</taxon>
        <taxon>Actinomycetes</taxon>
        <taxon>Propionibacteriales</taxon>
        <taxon>Propionibacteriaceae</taxon>
        <taxon>Luteococcus</taxon>
    </lineage>
</organism>
<dbReference type="Gene3D" id="1.25.40.340">
    <property type="match status" value="1"/>
</dbReference>
<dbReference type="PROSITE" id="PS51481">
    <property type="entry name" value="DHAK"/>
    <property type="match status" value="1"/>
</dbReference>
<dbReference type="InterPro" id="IPR036117">
    <property type="entry name" value="DhaL_dom_sf"/>
</dbReference>
<keyword evidence="4" id="KW-0067">ATP-binding</keyword>
<dbReference type="SUPFAM" id="SSF101473">
    <property type="entry name" value="DhaL-like"/>
    <property type="match status" value="1"/>
</dbReference>
<feature type="domain" description="DhaL" evidence="5">
    <location>
        <begin position="364"/>
        <end position="566"/>
    </location>
</feature>
<accession>A0ABW1X528</accession>
<evidence type="ECO:0000256" key="2">
    <source>
        <dbReference type="ARBA" id="ARBA00022741"/>
    </source>
</evidence>
<evidence type="ECO:0000313" key="8">
    <source>
        <dbReference type="Proteomes" id="UP001596266"/>
    </source>
</evidence>
<evidence type="ECO:0000256" key="3">
    <source>
        <dbReference type="ARBA" id="ARBA00022777"/>
    </source>
</evidence>
<keyword evidence="2" id="KW-0547">Nucleotide-binding</keyword>
<dbReference type="SMART" id="SM01120">
    <property type="entry name" value="Dak2"/>
    <property type="match status" value="1"/>
</dbReference>
<dbReference type="InterPro" id="IPR012737">
    <property type="entry name" value="DhaK_L_YcgS"/>
</dbReference>
<dbReference type="GO" id="GO:0047324">
    <property type="term" value="F:phosphoenolpyruvate-glycerone phosphotransferase activity"/>
    <property type="evidence" value="ECO:0007669"/>
    <property type="project" value="UniProtKB-EC"/>
</dbReference>
<evidence type="ECO:0000313" key="7">
    <source>
        <dbReference type="EMBL" id="MFC6397713.1"/>
    </source>
</evidence>
<dbReference type="Proteomes" id="UP001596266">
    <property type="component" value="Unassembled WGS sequence"/>
</dbReference>
<dbReference type="NCBIfam" id="NF011049">
    <property type="entry name" value="PRK14479.1"/>
    <property type="match status" value="1"/>
</dbReference>
<dbReference type="SUPFAM" id="SSF82549">
    <property type="entry name" value="DAK1/DegV-like"/>
    <property type="match status" value="1"/>
</dbReference>
<dbReference type="RefSeq" id="WP_343886122.1">
    <property type="nucleotide sequence ID" value="NZ_BAAAKI010000013.1"/>
</dbReference>
<dbReference type="PANTHER" id="PTHR28629">
    <property type="entry name" value="TRIOKINASE/FMN CYCLASE"/>
    <property type="match status" value="1"/>
</dbReference>
<keyword evidence="3 7" id="KW-0418">Kinase</keyword>
<dbReference type="NCBIfam" id="TIGR02365">
    <property type="entry name" value="dha_L_ycgS"/>
    <property type="match status" value="1"/>
</dbReference>
<dbReference type="InterPro" id="IPR004006">
    <property type="entry name" value="DhaK_dom"/>
</dbReference>
<gene>
    <name evidence="7" type="primary">dhaL</name>
    <name evidence="7" type="ORF">ACFP57_12070</name>
</gene>
<name>A0ABW1X528_9ACTN</name>
<dbReference type="PROSITE" id="PS51480">
    <property type="entry name" value="DHAL"/>
    <property type="match status" value="1"/>
</dbReference>
<proteinExistence type="predicted"/>
<evidence type="ECO:0000256" key="1">
    <source>
        <dbReference type="ARBA" id="ARBA00022679"/>
    </source>
</evidence>
<protein>
    <submittedName>
        <fullName evidence="7">Dihydroxyacetone kinase subunit DhaL</fullName>
        <ecNumber evidence="7">2.7.1.121</ecNumber>
    </submittedName>
</protein>
<evidence type="ECO:0000259" key="6">
    <source>
        <dbReference type="PROSITE" id="PS51481"/>
    </source>
</evidence>
<dbReference type="Pfam" id="PF02733">
    <property type="entry name" value="Dak1"/>
    <property type="match status" value="1"/>
</dbReference>
<feature type="domain" description="DhaK" evidence="6">
    <location>
        <begin position="7"/>
        <end position="327"/>
    </location>
</feature>
<dbReference type="EMBL" id="JBHSUA010000021">
    <property type="protein sequence ID" value="MFC6397713.1"/>
    <property type="molecule type" value="Genomic_DNA"/>
</dbReference>
<dbReference type="EC" id="2.7.1.121" evidence="7"/>
<evidence type="ECO:0000259" key="5">
    <source>
        <dbReference type="PROSITE" id="PS51480"/>
    </source>
</evidence>
<keyword evidence="1 7" id="KW-0808">Transferase</keyword>
<dbReference type="PANTHER" id="PTHR28629:SF4">
    <property type="entry name" value="TRIOKINASE_FMN CYCLASE"/>
    <property type="match status" value="1"/>
</dbReference>
<keyword evidence="8" id="KW-1185">Reference proteome</keyword>
<dbReference type="Gene3D" id="3.30.1180.20">
    <property type="entry name" value="Dihydroxyacetone kinase, domain 2"/>
    <property type="match status" value="1"/>
</dbReference>
<reference evidence="8" key="1">
    <citation type="journal article" date="2019" name="Int. J. Syst. Evol. Microbiol.">
        <title>The Global Catalogue of Microorganisms (GCM) 10K type strain sequencing project: providing services to taxonomists for standard genome sequencing and annotation.</title>
        <authorList>
            <consortium name="The Broad Institute Genomics Platform"/>
            <consortium name="The Broad Institute Genome Sequencing Center for Infectious Disease"/>
            <person name="Wu L."/>
            <person name="Ma J."/>
        </authorList>
    </citation>
    <scope>NUCLEOTIDE SEQUENCE [LARGE SCALE GENOMIC DNA]</scope>
    <source>
        <strain evidence="8">CGMCC 1.15277</strain>
    </source>
</reference>
<sequence length="569" mass="58171">MTRLVNNPDDFPAEAVAGFADAYSEYVKPVFGGVVRSTKTRQGKVALVVGGGSGHYPAFAGWVGQGFADGAVCGNIFSSPSGAQAYSVCKAADRGAGVLIGFGNYAGDVLHFGQAVERLSGEGIDARTLLVTDDIASAKPQEHLKRRGIAGDLPTFKITGAACEAGLDIDEVVRVFNKANEATRSYGVAFAGCTLPGQNHPLFTVPSGQMGIGLGIHGEPGVDEAPLGTADEVAKLLVDGLLADHPADDGQRVVALLNGLGASKYEEMFVVWHSVQKYLREAGLVIAQGEVGEFVTSLDMAGISLTLVFLDEELEKFWFAPCDTPAYRRGSIGDVERDETELQQEAIKASVERPGSENSQALAGRVAQVLEQVAATLKQNEEKLGDLDAVAGDGDHGIGMARGSAAAVAAARDLTGQRAGVQTTLSGAGAAWSDAAGGTSGALWGAVLTALGNALGDDDDPQTTTLAGAARATLASVQRLGGAQVGDKTMVDALQPAVDAFVAAIESGKPAAQAFAESVPAAQTGAESTADMVAKLGRARPLGQKSVGTPDPGATSLALVLETVAKAVA</sequence>